<dbReference type="PANTHER" id="PTHR31234:SF72">
    <property type="entry name" value="NDR1_HIN1-LIKE PROTEIN 6"/>
    <property type="match status" value="1"/>
</dbReference>
<feature type="domain" description="Late embryogenesis abundant protein LEA-2 subgroup" evidence="7">
    <location>
        <begin position="125"/>
        <end position="227"/>
    </location>
</feature>
<protein>
    <recommendedName>
        <fullName evidence="7">Late embryogenesis abundant protein LEA-2 subgroup domain-containing protein</fullName>
    </recommendedName>
</protein>
<evidence type="ECO:0000256" key="5">
    <source>
        <dbReference type="SAM" id="MobiDB-lite"/>
    </source>
</evidence>
<sequence>MTTKHSPMADQQRIHPVDVEAPQPTVPLVPRELSRSEKGDPEPYPRRTLPVAHSRPPKKRRSCCCRCLCCTICTIILLVVAVAATLGILYLVFDPKLPKYSVDRLSVTAFSVDQNLTAHATFEVTVTATNPNKGIGIYYVSGSQLNVLYSGYDLCQGTLPEFYQGHRNTTVLGVVLTGDVQLGSTVMNDLRQQQQTGTVPLDFKGDVPVRVKLGGLKLWKVTSRVRCSLVVDSLTANNQIRIKNSSCKFSLKL</sequence>
<evidence type="ECO:0000313" key="9">
    <source>
        <dbReference type="Proteomes" id="UP000287651"/>
    </source>
</evidence>
<evidence type="ECO:0000256" key="1">
    <source>
        <dbReference type="ARBA" id="ARBA00004167"/>
    </source>
</evidence>
<comment type="caution">
    <text evidence="8">The sequence shown here is derived from an EMBL/GenBank/DDBJ whole genome shotgun (WGS) entry which is preliminary data.</text>
</comment>
<evidence type="ECO:0000256" key="4">
    <source>
        <dbReference type="ARBA" id="ARBA00023136"/>
    </source>
</evidence>
<comment type="subcellular location">
    <subcellularLocation>
        <location evidence="1">Membrane</location>
        <topology evidence="1">Single-pass membrane protein</topology>
    </subcellularLocation>
</comment>
<organism evidence="8 9">
    <name type="scientific">Ensete ventricosum</name>
    <name type="common">Abyssinian banana</name>
    <name type="synonym">Musa ensete</name>
    <dbReference type="NCBI Taxonomy" id="4639"/>
    <lineage>
        <taxon>Eukaryota</taxon>
        <taxon>Viridiplantae</taxon>
        <taxon>Streptophyta</taxon>
        <taxon>Embryophyta</taxon>
        <taxon>Tracheophyta</taxon>
        <taxon>Spermatophyta</taxon>
        <taxon>Magnoliopsida</taxon>
        <taxon>Liliopsida</taxon>
        <taxon>Zingiberales</taxon>
        <taxon>Musaceae</taxon>
        <taxon>Ensete</taxon>
    </lineage>
</organism>
<dbReference type="SUPFAM" id="SSF117070">
    <property type="entry name" value="LEA14-like"/>
    <property type="match status" value="1"/>
</dbReference>
<evidence type="ECO:0000256" key="2">
    <source>
        <dbReference type="ARBA" id="ARBA00022692"/>
    </source>
</evidence>
<feature type="region of interest" description="Disordered" evidence="5">
    <location>
        <begin position="1"/>
        <end position="59"/>
    </location>
</feature>
<dbReference type="Pfam" id="PF03168">
    <property type="entry name" value="LEA_2"/>
    <property type="match status" value="1"/>
</dbReference>
<name>A0A427AWS0_ENSVE</name>
<dbReference type="Proteomes" id="UP000287651">
    <property type="component" value="Unassembled WGS sequence"/>
</dbReference>
<dbReference type="AlphaFoldDB" id="A0A427AWS0"/>
<evidence type="ECO:0000313" key="8">
    <source>
        <dbReference type="EMBL" id="RRT80556.1"/>
    </source>
</evidence>
<feature type="compositionally biased region" description="Basic and acidic residues" evidence="5">
    <location>
        <begin position="32"/>
        <end position="45"/>
    </location>
</feature>
<dbReference type="GO" id="GO:0098542">
    <property type="term" value="P:defense response to other organism"/>
    <property type="evidence" value="ECO:0007669"/>
    <property type="project" value="InterPro"/>
</dbReference>
<dbReference type="PANTHER" id="PTHR31234">
    <property type="entry name" value="LATE EMBRYOGENESIS ABUNDANT (LEA) HYDROXYPROLINE-RICH GLYCOPROTEIN FAMILY"/>
    <property type="match status" value="1"/>
</dbReference>
<accession>A0A427AWS0</accession>
<gene>
    <name evidence="8" type="ORF">B296_00015134</name>
</gene>
<keyword evidence="4 6" id="KW-0472">Membrane</keyword>
<dbReference type="GO" id="GO:0005886">
    <property type="term" value="C:plasma membrane"/>
    <property type="evidence" value="ECO:0007669"/>
    <property type="project" value="TreeGrafter"/>
</dbReference>
<feature type="transmembrane region" description="Helical" evidence="6">
    <location>
        <begin position="67"/>
        <end position="93"/>
    </location>
</feature>
<evidence type="ECO:0000256" key="6">
    <source>
        <dbReference type="SAM" id="Phobius"/>
    </source>
</evidence>
<evidence type="ECO:0000256" key="3">
    <source>
        <dbReference type="ARBA" id="ARBA00022989"/>
    </source>
</evidence>
<reference evidence="8 9" key="1">
    <citation type="journal article" date="2014" name="Agronomy (Basel)">
        <title>A Draft Genome Sequence for Ensete ventricosum, the Drought-Tolerant Tree Against Hunger.</title>
        <authorList>
            <person name="Harrison J."/>
            <person name="Moore K.A."/>
            <person name="Paszkiewicz K."/>
            <person name="Jones T."/>
            <person name="Grant M."/>
            <person name="Ambacheew D."/>
            <person name="Muzemil S."/>
            <person name="Studholme D.J."/>
        </authorList>
    </citation>
    <scope>NUCLEOTIDE SEQUENCE [LARGE SCALE GENOMIC DNA]</scope>
</reference>
<keyword evidence="2 6" id="KW-0812">Transmembrane</keyword>
<keyword evidence="3 6" id="KW-1133">Transmembrane helix</keyword>
<dbReference type="InterPro" id="IPR044839">
    <property type="entry name" value="NDR1-like"/>
</dbReference>
<evidence type="ECO:0000259" key="7">
    <source>
        <dbReference type="Pfam" id="PF03168"/>
    </source>
</evidence>
<dbReference type="InterPro" id="IPR004864">
    <property type="entry name" value="LEA_2"/>
</dbReference>
<proteinExistence type="predicted"/>
<dbReference type="EMBL" id="AMZH03001114">
    <property type="protein sequence ID" value="RRT80556.1"/>
    <property type="molecule type" value="Genomic_DNA"/>
</dbReference>